<reference evidence="3 4" key="1">
    <citation type="submission" date="2023-02" db="EMBL/GenBank/DDBJ databases">
        <title>Genome sequence of Lacticaseibacillus sp. KACC 23028.</title>
        <authorList>
            <person name="Kim S."/>
            <person name="Heo J."/>
            <person name="Kwon S.-W."/>
        </authorList>
    </citation>
    <scope>NUCLEOTIDE SEQUENCE [LARGE SCALE GENOMIC DNA]</scope>
    <source>
        <strain evidence="3 4">KACC 23028</strain>
    </source>
</reference>
<feature type="signal peptide" evidence="2">
    <location>
        <begin position="1"/>
        <end position="29"/>
    </location>
</feature>
<protein>
    <recommendedName>
        <fullName evidence="5">Ig-like protein group 2</fullName>
    </recommendedName>
</protein>
<name>A0ABY7WRQ6_9LACO</name>
<accession>A0ABY7WRQ6</accession>
<feature type="region of interest" description="Disordered" evidence="1">
    <location>
        <begin position="119"/>
        <end position="145"/>
    </location>
</feature>
<evidence type="ECO:0000256" key="1">
    <source>
        <dbReference type="SAM" id="MobiDB-lite"/>
    </source>
</evidence>
<keyword evidence="4" id="KW-1185">Reference proteome</keyword>
<proteinExistence type="predicted"/>
<feature type="chain" id="PRO_5047037795" description="Ig-like protein group 2" evidence="2">
    <location>
        <begin position="30"/>
        <end position="717"/>
    </location>
</feature>
<keyword evidence="2" id="KW-0732">Signal</keyword>
<evidence type="ECO:0008006" key="5">
    <source>
        <dbReference type="Google" id="ProtNLM"/>
    </source>
</evidence>
<sequence length="717" mass="74596">MKKLIARLSVIIAAVVMLVGSTGALNVAAATKIPQTVTVPSSADAGMGKPTGLATIGTGYKVPANWKSQSGSITDEQRVAYVTSGQSIIVYTPFNNFLGASYLGYQSVLKVGSAAPTYGPHTTSGQPDYSADPNSSDQTNVVPSYSGSGHANDTLSYVISAPTVMQPTWVSFQSSIRIGSTLYYSTVFHMLVFPNNWVPTVNAPAAIFAGNSASVTTTPTTDGVTPGFSIDDITGGSWTGNTVKATDAGATHFEATLDLPATALGTPALSFKSPQQQITFFNINNQQVDEGDPANFAITSGGSSTFTNVHWYVNGAEVTGDGTKMTIPKTTTAMNNATVKATFDVTQNGQVVQTGVSGTANLQVSPTNIALTANPSLIFAGSDVPAGSNQSAVKMTVQNQDVTNQATWAIDDKNLATIDSTGKVTANTGTSTGTASITGSATVSGKAKTGITQIVVGRLADPGVATIGSTTTLNAPTATGSKWTYQWQRMAKGSTTWSNIQNANQATFTTPALTSDDDGAQYRVQVTMADTAKTVVTSNPVTLNVRAAGLSLLSVPDFQFKTMSGDANVGQLLKGQFDGSITDFNDRNLPTKWLIQGNPNATPVVMSNQQANPDQTNMQLSVAVAPFLNNGKPLSNAGSTAKMMLYWDDGTGTMVQKYAPDDNSQVNLYGNPGFDPLTGEASRKVSALLSIGPSPQAQPGTYTSQMTWTLTAGPTPQ</sequence>
<feature type="compositionally biased region" description="Polar residues" evidence="1">
    <location>
        <begin position="120"/>
        <end position="145"/>
    </location>
</feature>
<dbReference type="Gene3D" id="2.60.40.1080">
    <property type="match status" value="1"/>
</dbReference>
<evidence type="ECO:0000256" key="2">
    <source>
        <dbReference type="SAM" id="SignalP"/>
    </source>
</evidence>
<dbReference type="Gene3D" id="2.60.40.2700">
    <property type="match status" value="1"/>
</dbReference>
<dbReference type="RefSeq" id="WP_274258688.1">
    <property type="nucleotide sequence ID" value="NZ_CP117884.1"/>
</dbReference>
<organism evidence="3 4">
    <name type="scientific">Lacticaseibacillus pabuli</name>
    <dbReference type="NCBI Taxonomy" id="3025672"/>
    <lineage>
        <taxon>Bacteria</taxon>
        <taxon>Bacillati</taxon>
        <taxon>Bacillota</taxon>
        <taxon>Bacilli</taxon>
        <taxon>Lactobacillales</taxon>
        <taxon>Lactobacillaceae</taxon>
        <taxon>Lacticaseibacillus</taxon>
    </lineage>
</organism>
<dbReference type="EMBL" id="CP117884">
    <property type="protein sequence ID" value="WDF81729.1"/>
    <property type="molecule type" value="Genomic_DNA"/>
</dbReference>
<dbReference type="Proteomes" id="UP001220377">
    <property type="component" value="Chromosome"/>
</dbReference>
<evidence type="ECO:0000313" key="4">
    <source>
        <dbReference type="Proteomes" id="UP001220377"/>
    </source>
</evidence>
<evidence type="ECO:0000313" key="3">
    <source>
        <dbReference type="EMBL" id="WDF81729.1"/>
    </source>
</evidence>
<gene>
    <name evidence="3" type="ORF">PQ472_07280</name>
</gene>